<name>A0A4Y7PMB7_9AGAM</name>
<reference evidence="2 3" key="1">
    <citation type="submission" date="2018-06" db="EMBL/GenBank/DDBJ databases">
        <title>A transcriptomic atlas of mushroom development highlights an independent origin of complex multicellularity.</title>
        <authorList>
            <consortium name="DOE Joint Genome Institute"/>
            <person name="Krizsan K."/>
            <person name="Almasi E."/>
            <person name="Merenyi Z."/>
            <person name="Sahu N."/>
            <person name="Viragh M."/>
            <person name="Koszo T."/>
            <person name="Mondo S."/>
            <person name="Kiss B."/>
            <person name="Balint B."/>
            <person name="Kues U."/>
            <person name="Barry K."/>
            <person name="Hegedus J.C."/>
            <person name="Henrissat B."/>
            <person name="Johnson J."/>
            <person name="Lipzen A."/>
            <person name="Ohm R."/>
            <person name="Nagy I."/>
            <person name="Pangilinan J."/>
            <person name="Yan J."/>
            <person name="Xiong Y."/>
            <person name="Grigoriev I.V."/>
            <person name="Hibbett D.S."/>
            <person name="Nagy L.G."/>
        </authorList>
    </citation>
    <scope>NUCLEOTIDE SEQUENCE [LARGE SCALE GENOMIC DNA]</scope>
    <source>
        <strain evidence="2 3">SZMC22713</strain>
    </source>
</reference>
<evidence type="ECO:0000256" key="1">
    <source>
        <dbReference type="SAM" id="Phobius"/>
    </source>
</evidence>
<evidence type="ECO:0000313" key="3">
    <source>
        <dbReference type="Proteomes" id="UP000294933"/>
    </source>
</evidence>
<organism evidence="2 3">
    <name type="scientific">Rickenella mellea</name>
    <dbReference type="NCBI Taxonomy" id="50990"/>
    <lineage>
        <taxon>Eukaryota</taxon>
        <taxon>Fungi</taxon>
        <taxon>Dikarya</taxon>
        <taxon>Basidiomycota</taxon>
        <taxon>Agaricomycotina</taxon>
        <taxon>Agaricomycetes</taxon>
        <taxon>Hymenochaetales</taxon>
        <taxon>Rickenellaceae</taxon>
        <taxon>Rickenella</taxon>
    </lineage>
</organism>
<feature type="transmembrane region" description="Helical" evidence="1">
    <location>
        <begin position="37"/>
        <end position="65"/>
    </location>
</feature>
<dbReference type="VEuPathDB" id="FungiDB:BD410DRAFT_79477"/>
<keyword evidence="1" id="KW-0472">Membrane</keyword>
<evidence type="ECO:0000313" key="2">
    <source>
        <dbReference type="EMBL" id="TDL15992.1"/>
    </source>
</evidence>
<gene>
    <name evidence="2" type="ORF">BD410DRAFT_79477</name>
</gene>
<protein>
    <submittedName>
        <fullName evidence="2">Uncharacterized protein</fullName>
    </submittedName>
</protein>
<dbReference type="EMBL" id="ML170255">
    <property type="protein sequence ID" value="TDL15992.1"/>
    <property type="molecule type" value="Genomic_DNA"/>
</dbReference>
<keyword evidence="3" id="KW-1185">Reference proteome</keyword>
<keyword evidence="1" id="KW-1133">Transmembrane helix</keyword>
<sequence length="109" mass="12590">MAVHLSAPRNEFLRVDRRYTILAYPNKLSGRATSMTLIYLLWCMKMVGLDVGIIPAVFRVLFILLHRIRLERDRPVASRSIYFRCIVRALHQILLGITSLLSLHSEKPS</sequence>
<dbReference type="Proteomes" id="UP000294933">
    <property type="component" value="Unassembled WGS sequence"/>
</dbReference>
<dbReference type="AlphaFoldDB" id="A0A4Y7PMB7"/>
<accession>A0A4Y7PMB7</accession>
<keyword evidence="1" id="KW-0812">Transmembrane</keyword>
<proteinExistence type="predicted"/>